<evidence type="ECO:0000313" key="1">
    <source>
        <dbReference type="EMBL" id="CAD1554390.1"/>
    </source>
</evidence>
<reference evidence="1" key="1">
    <citation type="submission" date="2020-07" db="EMBL/GenBank/DDBJ databases">
        <authorList>
            <person name="Ferguson B K."/>
        </authorList>
    </citation>
    <scope>NUCLEOTIDE SEQUENCE</scope>
    <source>
        <strain evidence="1">L06</strain>
    </source>
</reference>
<protein>
    <submittedName>
        <fullName evidence="1">Uncharacterized protein</fullName>
    </submittedName>
</protein>
<sequence>MTKLEEFNEEGSGWSLGEIINLAVNINSYEPLKEGLSTFESLPDSIKAKKAVVNISNNDVYCFLRSVTAALHPTNVNANQPSSYPHFRDILKYHGLKFLIELKDFPKFKDMNE</sequence>
<proteinExistence type="predicted"/>
<accession>A0A6V7JU78</accession>
<name>A0A6V7JU78_9HYME</name>
<dbReference type="PANTHER" id="PTHR31511:SF12">
    <property type="entry name" value="RHO TERMINATION FACTOR N-TERMINAL DOMAIN-CONTAINING PROTEIN"/>
    <property type="match status" value="1"/>
</dbReference>
<dbReference type="PANTHER" id="PTHR31511">
    <property type="entry name" value="PROTEIN CBG23764"/>
    <property type="match status" value="1"/>
</dbReference>
<organism evidence="1">
    <name type="scientific">Bracon brevicornis</name>
    <dbReference type="NCBI Taxonomy" id="1563983"/>
    <lineage>
        <taxon>Eukaryota</taxon>
        <taxon>Metazoa</taxon>
        <taxon>Ecdysozoa</taxon>
        <taxon>Arthropoda</taxon>
        <taxon>Hexapoda</taxon>
        <taxon>Insecta</taxon>
        <taxon>Pterygota</taxon>
        <taxon>Neoptera</taxon>
        <taxon>Endopterygota</taxon>
        <taxon>Hymenoptera</taxon>
        <taxon>Apocrita</taxon>
        <taxon>Ichneumonoidea</taxon>
        <taxon>Braconidae</taxon>
        <taxon>Braconinae</taxon>
        <taxon>Bracon</taxon>
    </lineage>
</organism>
<dbReference type="EMBL" id="CADCXW020000020">
    <property type="protein sequence ID" value="CAD1554390.1"/>
    <property type="molecule type" value="Genomic_DNA"/>
</dbReference>
<gene>
    <name evidence="1" type="ORF">BBRV_LOCUS59261</name>
</gene>
<dbReference type="AlphaFoldDB" id="A0A6V7JU78"/>